<gene>
    <name evidence="1" type="ORF">H9875_06760</name>
</gene>
<name>A0A9D1U5Y5_9LACO</name>
<reference evidence="1" key="2">
    <citation type="submission" date="2021-04" db="EMBL/GenBank/DDBJ databases">
        <authorList>
            <person name="Gilroy R."/>
        </authorList>
    </citation>
    <scope>NUCLEOTIDE SEQUENCE</scope>
    <source>
        <strain evidence="1">CHK173-259</strain>
    </source>
</reference>
<sequence>MRLIDFNRSTSDLDAQLLLYLEDQPNNHPVTDLRVTDQRLELWHTAGRPLTLNQFRARVQQVPPTTSLFIPGTPPQRLYGYRLVPHQILFG</sequence>
<dbReference type="EMBL" id="DXGJ01000051">
    <property type="protein sequence ID" value="HIW72315.1"/>
    <property type="molecule type" value="Genomic_DNA"/>
</dbReference>
<evidence type="ECO:0000313" key="2">
    <source>
        <dbReference type="Proteomes" id="UP000886822"/>
    </source>
</evidence>
<reference evidence="1" key="1">
    <citation type="journal article" date="2021" name="PeerJ">
        <title>Extensive microbial diversity within the chicken gut microbiome revealed by metagenomics and culture.</title>
        <authorList>
            <person name="Gilroy R."/>
            <person name="Ravi A."/>
            <person name="Getino M."/>
            <person name="Pursley I."/>
            <person name="Horton D.L."/>
            <person name="Alikhan N.F."/>
            <person name="Baker D."/>
            <person name="Gharbi K."/>
            <person name="Hall N."/>
            <person name="Watson M."/>
            <person name="Adriaenssens E.M."/>
            <person name="Foster-Nyarko E."/>
            <person name="Jarju S."/>
            <person name="Secka A."/>
            <person name="Antonio M."/>
            <person name="Oren A."/>
            <person name="Chaudhuri R.R."/>
            <person name="La Ragione R."/>
            <person name="Hildebrand F."/>
            <person name="Pallen M.J."/>
        </authorList>
    </citation>
    <scope>NUCLEOTIDE SEQUENCE</scope>
    <source>
        <strain evidence="1">CHK173-259</strain>
    </source>
</reference>
<evidence type="ECO:0000313" key="1">
    <source>
        <dbReference type="EMBL" id="HIW72315.1"/>
    </source>
</evidence>
<accession>A0A9D1U5Y5</accession>
<proteinExistence type="predicted"/>
<dbReference type="Proteomes" id="UP000886822">
    <property type="component" value="Unassembled WGS sequence"/>
</dbReference>
<comment type="caution">
    <text evidence="1">The sequence shown here is derived from an EMBL/GenBank/DDBJ whole genome shotgun (WGS) entry which is preliminary data.</text>
</comment>
<protein>
    <submittedName>
        <fullName evidence="1">Uncharacterized protein</fullName>
    </submittedName>
</protein>
<organism evidence="1 2">
    <name type="scientific">Candidatus Levilactobacillus faecigallinarum</name>
    <dbReference type="NCBI Taxonomy" id="2838638"/>
    <lineage>
        <taxon>Bacteria</taxon>
        <taxon>Bacillati</taxon>
        <taxon>Bacillota</taxon>
        <taxon>Bacilli</taxon>
        <taxon>Lactobacillales</taxon>
        <taxon>Lactobacillaceae</taxon>
        <taxon>Levilactobacillus</taxon>
    </lineage>
</organism>
<dbReference type="AlphaFoldDB" id="A0A9D1U5Y5"/>